<dbReference type="PANTHER" id="PTHR10000">
    <property type="entry name" value="PHOSPHOSERINE PHOSPHATASE"/>
    <property type="match status" value="1"/>
</dbReference>
<dbReference type="GO" id="GO:0016791">
    <property type="term" value="F:phosphatase activity"/>
    <property type="evidence" value="ECO:0007669"/>
    <property type="project" value="UniProtKB-ARBA"/>
</dbReference>
<dbReference type="Gene3D" id="3.30.1240.10">
    <property type="match status" value="1"/>
</dbReference>
<dbReference type="NCBIfam" id="TIGR01484">
    <property type="entry name" value="HAD-SF-IIB"/>
    <property type="match status" value="1"/>
</dbReference>
<dbReference type="Proteomes" id="UP000199589">
    <property type="component" value="Unassembled WGS sequence"/>
</dbReference>
<dbReference type="RefSeq" id="WP_091898570.1">
    <property type="nucleotide sequence ID" value="NZ_FOSJ01000064.1"/>
</dbReference>
<dbReference type="CDD" id="cd07516">
    <property type="entry name" value="HAD_Pase"/>
    <property type="match status" value="1"/>
</dbReference>
<dbReference type="NCBIfam" id="TIGR00099">
    <property type="entry name" value="Cof-subfamily"/>
    <property type="match status" value="1"/>
</dbReference>
<evidence type="ECO:0000313" key="1">
    <source>
        <dbReference type="EMBL" id="SFK64600.1"/>
    </source>
</evidence>
<dbReference type="InterPro" id="IPR036412">
    <property type="entry name" value="HAD-like_sf"/>
</dbReference>
<accession>A0A1I4B8E0</accession>
<dbReference type="SFLD" id="SFLDG01140">
    <property type="entry name" value="C2.B:_Phosphomannomutase_and_P"/>
    <property type="match status" value="1"/>
</dbReference>
<dbReference type="EMBL" id="FOSJ01000064">
    <property type="protein sequence ID" value="SFK64600.1"/>
    <property type="molecule type" value="Genomic_DNA"/>
</dbReference>
<gene>
    <name evidence="1" type="ORF">SAMN04488569_10645</name>
</gene>
<organism evidence="1 2">
    <name type="scientific">Marinilactibacillus piezotolerans</name>
    <dbReference type="NCBI Taxonomy" id="258723"/>
    <lineage>
        <taxon>Bacteria</taxon>
        <taxon>Bacillati</taxon>
        <taxon>Bacillota</taxon>
        <taxon>Bacilli</taxon>
        <taxon>Lactobacillales</taxon>
        <taxon>Carnobacteriaceae</taxon>
        <taxon>Marinilactibacillus</taxon>
    </lineage>
</organism>
<dbReference type="Gene3D" id="3.40.50.1000">
    <property type="entry name" value="HAD superfamily/HAD-like"/>
    <property type="match status" value="1"/>
</dbReference>
<dbReference type="PROSITE" id="PS01228">
    <property type="entry name" value="COF_1"/>
    <property type="match status" value="1"/>
</dbReference>
<dbReference type="InterPro" id="IPR006379">
    <property type="entry name" value="HAD-SF_hydro_IIB"/>
</dbReference>
<dbReference type="SFLD" id="SFLDS00003">
    <property type="entry name" value="Haloacid_Dehalogenase"/>
    <property type="match status" value="1"/>
</dbReference>
<reference evidence="2" key="1">
    <citation type="submission" date="2016-10" db="EMBL/GenBank/DDBJ databases">
        <authorList>
            <person name="Varghese N."/>
            <person name="Submissions S."/>
        </authorList>
    </citation>
    <scope>NUCLEOTIDE SEQUENCE [LARGE SCALE GENOMIC DNA]</scope>
    <source>
        <strain evidence="2">DSM 16108</strain>
    </source>
</reference>
<evidence type="ECO:0000313" key="2">
    <source>
        <dbReference type="Proteomes" id="UP000199589"/>
    </source>
</evidence>
<dbReference type="InterPro" id="IPR000150">
    <property type="entry name" value="Cof"/>
</dbReference>
<dbReference type="InterPro" id="IPR023214">
    <property type="entry name" value="HAD_sf"/>
</dbReference>
<protein>
    <recommendedName>
        <fullName evidence="3">Cof subfamily of IIB subfamily of haloacid dehalogenase superfamily/HAD-superfamily hydrolase, subfamily IIB</fullName>
    </recommendedName>
</protein>
<dbReference type="OrthoDB" id="9790031at2"/>
<dbReference type="Pfam" id="PF08282">
    <property type="entry name" value="Hydrolase_3"/>
    <property type="match status" value="1"/>
</dbReference>
<dbReference type="PROSITE" id="PS01229">
    <property type="entry name" value="COF_2"/>
    <property type="match status" value="1"/>
</dbReference>
<evidence type="ECO:0008006" key="3">
    <source>
        <dbReference type="Google" id="ProtNLM"/>
    </source>
</evidence>
<sequence>MNSRQIQLVISDIDGTILNDHHLVDDQLKDILPVLHQKAIPFILASARSPKGMIPITEELNITDNPIICYNGALVLKKQKSGHYTSLFSHELDREEVRLIVDIIKSEFPEVAINLYSGSEWYVAKNDKWTKIEADITKEHPIVKNIQQLLLNVALPIHKLLLIGESEEIKQLLEYCTNLRLPNSSFYLSKDNYLEITHRDVSKDKALVELSKYYDVPLENTMAIGDNFNDIPMLSLAGLGIVMDNAPEEVKKSTNLKTTDNNNNGVSKAIRKFIIDT</sequence>
<keyword evidence="2" id="KW-1185">Reference proteome</keyword>
<dbReference type="AlphaFoldDB" id="A0A1I4B8E0"/>
<dbReference type="GO" id="GO:0005829">
    <property type="term" value="C:cytosol"/>
    <property type="evidence" value="ECO:0007669"/>
    <property type="project" value="TreeGrafter"/>
</dbReference>
<proteinExistence type="predicted"/>
<dbReference type="PANTHER" id="PTHR10000:SF8">
    <property type="entry name" value="HAD SUPERFAMILY HYDROLASE-LIKE, TYPE 3"/>
    <property type="match status" value="1"/>
</dbReference>
<name>A0A1I4B8E0_9LACT</name>
<dbReference type="GO" id="GO:0000287">
    <property type="term" value="F:magnesium ion binding"/>
    <property type="evidence" value="ECO:0007669"/>
    <property type="project" value="TreeGrafter"/>
</dbReference>
<dbReference type="SUPFAM" id="SSF56784">
    <property type="entry name" value="HAD-like"/>
    <property type="match status" value="1"/>
</dbReference>